<keyword evidence="3" id="KW-0238">DNA-binding</keyword>
<evidence type="ECO:0000256" key="2">
    <source>
        <dbReference type="ARBA" id="ARBA00023015"/>
    </source>
</evidence>
<keyword evidence="2" id="KW-0805">Transcription regulation</keyword>
<gene>
    <name evidence="6" type="primary">Mlxipl</name>
    <name evidence="6" type="ORF">L345_00449</name>
</gene>
<protein>
    <submittedName>
        <fullName evidence="6">Carbohydrate-responsive element-binding protein</fullName>
    </submittedName>
</protein>
<keyword evidence="7" id="KW-1185">Reference proteome</keyword>
<comment type="subcellular location">
    <subcellularLocation>
        <location evidence="1">Nucleus</location>
    </subcellularLocation>
</comment>
<dbReference type="GO" id="GO:0005634">
    <property type="term" value="C:nucleus"/>
    <property type="evidence" value="ECO:0007669"/>
    <property type="project" value="UniProtKB-SubCell"/>
</dbReference>
<dbReference type="AlphaFoldDB" id="V8PIK8"/>
<evidence type="ECO:0000256" key="4">
    <source>
        <dbReference type="ARBA" id="ARBA00023163"/>
    </source>
</evidence>
<dbReference type="GO" id="GO:0000981">
    <property type="term" value="F:DNA-binding transcription factor activity, RNA polymerase II-specific"/>
    <property type="evidence" value="ECO:0007669"/>
    <property type="project" value="TreeGrafter"/>
</dbReference>
<dbReference type="Proteomes" id="UP000018936">
    <property type="component" value="Unassembled WGS sequence"/>
</dbReference>
<accession>V8PIK8</accession>
<name>V8PIK8_OPHHA</name>
<evidence type="ECO:0000256" key="5">
    <source>
        <dbReference type="ARBA" id="ARBA00023242"/>
    </source>
</evidence>
<evidence type="ECO:0000313" key="6">
    <source>
        <dbReference type="EMBL" id="ETE73712.1"/>
    </source>
</evidence>
<dbReference type="EMBL" id="AZIM01000051">
    <property type="protein sequence ID" value="ETE73712.1"/>
    <property type="molecule type" value="Genomic_DNA"/>
</dbReference>
<dbReference type="OrthoDB" id="6022628at2759"/>
<keyword evidence="5" id="KW-0539">Nucleus</keyword>
<dbReference type="PANTHER" id="PTHR15741">
    <property type="entry name" value="BASIC HELIX-LOOP-HELIX ZIP TRANSCRIPTION FACTOR"/>
    <property type="match status" value="1"/>
</dbReference>
<reference evidence="6 7" key="1">
    <citation type="journal article" date="2013" name="Proc. Natl. Acad. Sci. U.S.A.">
        <title>The king cobra genome reveals dynamic gene evolution and adaptation in the snake venom system.</title>
        <authorList>
            <person name="Vonk F.J."/>
            <person name="Casewell N.R."/>
            <person name="Henkel C.V."/>
            <person name="Heimberg A.M."/>
            <person name="Jansen H.J."/>
            <person name="McCleary R.J."/>
            <person name="Kerkkamp H.M."/>
            <person name="Vos R.A."/>
            <person name="Guerreiro I."/>
            <person name="Calvete J.J."/>
            <person name="Wuster W."/>
            <person name="Woods A.E."/>
            <person name="Logan J.M."/>
            <person name="Harrison R.A."/>
            <person name="Castoe T.A."/>
            <person name="de Koning A.P."/>
            <person name="Pollock D.D."/>
            <person name="Yandell M."/>
            <person name="Calderon D."/>
            <person name="Renjifo C."/>
            <person name="Currier R.B."/>
            <person name="Salgado D."/>
            <person name="Pla D."/>
            <person name="Sanz L."/>
            <person name="Hyder A.S."/>
            <person name="Ribeiro J.M."/>
            <person name="Arntzen J.W."/>
            <person name="van den Thillart G.E."/>
            <person name="Boetzer M."/>
            <person name="Pirovano W."/>
            <person name="Dirks R.P."/>
            <person name="Spaink H.P."/>
            <person name="Duboule D."/>
            <person name="McGlinn E."/>
            <person name="Kini R.M."/>
            <person name="Richardson M.K."/>
        </authorList>
    </citation>
    <scope>NUCLEOTIDE SEQUENCE</scope>
    <source>
        <tissue evidence="6">Blood</tissue>
    </source>
</reference>
<dbReference type="PANTHER" id="PTHR15741:SF14">
    <property type="entry name" value="CARBOHYDRATE-RESPONSIVE ELEMENT-BINDING PROTEIN"/>
    <property type="match status" value="1"/>
</dbReference>
<organism evidence="6 7">
    <name type="scientific">Ophiophagus hannah</name>
    <name type="common">King cobra</name>
    <name type="synonym">Naja hannah</name>
    <dbReference type="NCBI Taxonomy" id="8665"/>
    <lineage>
        <taxon>Eukaryota</taxon>
        <taxon>Metazoa</taxon>
        <taxon>Chordata</taxon>
        <taxon>Craniata</taxon>
        <taxon>Vertebrata</taxon>
        <taxon>Euteleostomi</taxon>
        <taxon>Lepidosauria</taxon>
        <taxon>Squamata</taxon>
        <taxon>Bifurcata</taxon>
        <taxon>Unidentata</taxon>
        <taxon>Episquamata</taxon>
        <taxon>Toxicofera</taxon>
        <taxon>Serpentes</taxon>
        <taxon>Colubroidea</taxon>
        <taxon>Elapidae</taxon>
        <taxon>Elapinae</taxon>
        <taxon>Ophiophagus</taxon>
    </lineage>
</organism>
<evidence type="ECO:0000313" key="7">
    <source>
        <dbReference type="Proteomes" id="UP000018936"/>
    </source>
</evidence>
<evidence type="ECO:0000256" key="1">
    <source>
        <dbReference type="ARBA" id="ARBA00004123"/>
    </source>
</evidence>
<feature type="non-terminal residue" evidence="6">
    <location>
        <position position="1"/>
    </location>
</feature>
<proteinExistence type="predicted"/>
<dbReference type="GO" id="GO:0000978">
    <property type="term" value="F:RNA polymerase II cis-regulatory region sequence-specific DNA binding"/>
    <property type="evidence" value="ECO:0007669"/>
    <property type="project" value="TreeGrafter"/>
</dbReference>
<keyword evidence="4" id="KW-0804">Transcription</keyword>
<evidence type="ECO:0000256" key="3">
    <source>
        <dbReference type="ARBA" id="ARBA00023125"/>
    </source>
</evidence>
<comment type="caution">
    <text evidence="6">The sequence shown here is derived from an EMBL/GenBank/DDBJ whole genome shotgun (WGS) entry which is preliminary data.</text>
</comment>
<dbReference type="InterPro" id="IPR052207">
    <property type="entry name" value="Max-like/E-box_TFs"/>
</dbReference>
<sequence>MRPLFESFNGMVSTTSLESLSQTSLAWLDQYCSLPALRPSESLTSFSFSVKMVLGEKGRDWGLNKIRKCFNFNPAWSYSNAEPGHRTQDLLPEAYVKSSSNS</sequence>